<dbReference type="PANTHER" id="PTHR30518:SF2">
    <property type="entry name" value="ENDOLYTIC MUREIN TRANSGLYCOSYLASE"/>
    <property type="match status" value="1"/>
</dbReference>
<dbReference type="STRING" id="1125699.HMPREF9194_01075"/>
<comment type="catalytic activity">
    <reaction evidence="7">
        <text>a peptidoglycan chain = a peptidoglycan chain with N-acetyl-1,6-anhydromuramyl-[peptide] at the reducing end + a peptidoglycan chain with N-acetylglucosamine at the non-reducing end.</text>
        <dbReference type="EC" id="4.2.2.29"/>
    </reaction>
</comment>
<sequence length="351" mass="38353">MKSKLLPRIALILLAAVICVGAVIITYASLPAGKAHSSEEYRVVVASGATLRTVARDLKNRGIIRSAEFFYAYGRLTRLFLKAGIYKVSSAMSPAAICAVFASGKQEYISVSFGEGLTASKIAAVLEKNGITSADDFIKACRDKNLLAEFNIPASSFEGYLFPDTYNLDFGMQAEKVVRIFVHNFFSKIESIPELKGKTSEELHNVVILASIVEREYRLPEEAPLIASVFSNRLKKNIGLYSCATIVYVLTEIEGRPHPEVIKIEDTKIDNPYNTYKWAGLPPGPISNPGLIALKAAAAPAKTPYYYFRVADNAKGSHVFTENFDSHKDAASVPIKAAPSTRTQTNQTDGQ</sequence>
<protein>
    <recommendedName>
        <fullName evidence="7">Endolytic murein transglycosylase</fullName>
        <ecNumber evidence="7">4.2.2.29</ecNumber>
    </recommendedName>
    <alternativeName>
        <fullName evidence="7">Peptidoglycan lytic transglycosylase</fullName>
    </alternativeName>
    <alternativeName>
        <fullName evidence="7">Peptidoglycan polymerization terminase</fullName>
    </alternativeName>
</protein>
<dbReference type="GO" id="GO:0009252">
    <property type="term" value="P:peptidoglycan biosynthetic process"/>
    <property type="evidence" value="ECO:0007669"/>
    <property type="project" value="UniProtKB-UniRule"/>
</dbReference>
<comment type="caution">
    <text evidence="8">The sequence shown here is derived from an EMBL/GenBank/DDBJ whole genome shotgun (WGS) entry which is preliminary data.</text>
</comment>
<dbReference type="GO" id="GO:0071555">
    <property type="term" value="P:cell wall organization"/>
    <property type="evidence" value="ECO:0007669"/>
    <property type="project" value="UniProtKB-KW"/>
</dbReference>
<feature type="site" description="Important for catalytic activity" evidence="7">
    <location>
        <position position="216"/>
    </location>
</feature>
<dbReference type="PANTHER" id="PTHR30518">
    <property type="entry name" value="ENDOLYTIC MUREIN TRANSGLYCOSYLASE"/>
    <property type="match status" value="1"/>
</dbReference>
<gene>
    <name evidence="7" type="primary">mltG</name>
    <name evidence="8" type="ORF">HMPREF9194_01075</name>
</gene>
<reference evidence="8 9" key="1">
    <citation type="submission" date="2013-04" db="EMBL/GenBank/DDBJ databases">
        <title>The Genome Sequence of Treponema maltophilum ATCC 51939.</title>
        <authorList>
            <consortium name="The Broad Institute Genomics Platform"/>
            <person name="Earl A."/>
            <person name="Ward D."/>
            <person name="Feldgarden M."/>
            <person name="Gevers D."/>
            <person name="Leonetti C."/>
            <person name="Blanton J.M."/>
            <person name="Dewhirst F.E."/>
            <person name="Izard J."/>
            <person name="Walker B."/>
            <person name="Young S."/>
            <person name="Zeng Q."/>
            <person name="Gargeya S."/>
            <person name="Fitzgerald M."/>
            <person name="Haas B."/>
            <person name="Abouelleil A."/>
            <person name="Allen A.W."/>
            <person name="Alvarado L."/>
            <person name="Arachchi H.M."/>
            <person name="Berlin A.M."/>
            <person name="Chapman S.B."/>
            <person name="Gainer-Dewar J."/>
            <person name="Goldberg J."/>
            <person name="Griggs A."/>
            <person name="Gujja S."/>
            <person name="Hansen M."/>
            <person name="Howarth C."/>
            <person name="Imamovic A."/>
            <person name="Ireland A."/>
            <person name="Larimer J."/>
            <person name="McCowan C."/>
            <person name="Murphy C."/>
            <person name="Pearson M."/>
            <person name="Poon T.W."/>
            <person name="Priest M."/>
            <person name="Roberts A."/>
            <person name="Saif S."/>
            <person name="Shea T."/>
            <person name="Sisk P."/>
            <person name="Sykes S."/>
            <person name="Wortman J."/>
            <person name="Nusbaum C."/>
            <person name="Birren B."/>
        </authorList>
    </citation>
    <scope>NUCLEOTIDE SEQUENCE [LARGE SCALE GENOMIC DNA]</scope>
    <source>
        <strain evidence="8 9">ATCC 51939</strain>
    </source>
</reference>
<organism evidence="8 9">
    <name type="scientific">Treponema maltophilum ATCC 51939</name>
    <dbReference type="NCBI Taxonomy" id="1125699"/>
    <lineage>
        <taxon>Bacteria</taxon>
        <taxon>Pseudomonadati</taxon>
        <taxon>Spirochaetota</taxon>
        <taxon>Spirochaetia</taxon>
        <taxon>Spirochaetales</taxon>
        <taxon>Treponemataceae</taxon>
        <taxon>Treponema</taxon>
    </lineage>
</organism>
<dbReference type="HAMAP" id="MF_02065">
    <property type="entry name" value="MltG"/>
    <property type="match status" value="1"/>
</dbReference>
<dbReference type="Gene3D" id="3.30.1490.480">
    <property type="entry name" value="Endolytic murein transglycosylase"/>
    <property type="match status" value="1"/>
</dbReference>
<comment type="function">
    <text evidence="7">Functions as a peptidoglycan terminase that cleaves nascent peptidoglycan strands endolytically to terminate their elongation.</text>
</comment>
<name>S3L1U3_TREMA</name>
<evidence type="ECO:0000256" key="6">
    <source>
        <dbReference type="ARBA" id="ARBA00023316"/>
    </source>
</evidence>
<evidence type="ECO:0000256" key="5">
    <source>
        <dbReference type="ARBA" id="ARBA00023239"/>
    </source>
</evidence>
<evidence type="ECO:0000256" key="1">
    <source>
        <dbReference type="ARBA" id="ARBA00022475"/>
    </source>
</evidence>
<dbReference type="RefSeq" id="WP_016525365.1">
    <property type="nucleotide sequence ID" value="NZ_KE332518.1"/>
</dbReference>
<dbReference type="eggNOG" id="COG1559">
    <property type="taxonomic scope" value="Bacteria"/>
</dbReference>
<dbReference type="GO" id="GO:0005886">
    <property type="term" value="C:plasma membrane"/>
    <property type="evidence" value="ECO:0007669"/>
    <property type="project" value="UniProtKB-UniRule"/>
</dbReference>
<dbReference type="Proteomes" id="UP000014541">
    <property type="component" value="Unassembled WGS sequence"/>
</dbReference>
<keyword evidence="6 7" id="KW-0961">Cell wall biogenesis/degradation</keyword>
<keyword evidence="1 7" id="KW-1003">Cell membrane</keyword>
<evidence type="ECO:0000256" key="7">
    <source>
        <dbReference type="HAMAP-Rule" id="MF_02065"/>
    </source>
</evidence>
<dbReference type="EC" id="4.2.2.29" evidence="7"/>
<dbReference type="PATRIC" id="fig|1125699.3.peg.1098"/>
<keyword evidence="5 7" id="KW-0456">Lyase</keyword>
<dbReference type="OrthoDB" id="9814591at2"/>
<dbReference type="Pfam" id="PF02618">
    <property type="entry name" value="YceG"/>
    <property type="match status" value="1"/>
</dbReference>
<evidence type="ECO:0000256" key="3">
    <source>
        <dbReference type="ARBA" id="ARBA00022989"/>
    </source>
</evidence>
<evidence type="ECO:0000313" key="8">
    <source>
        <dbReference type="EMBL" id="EPF30754.1"/>
    </source>
</evidence>
<proteinExistence type="inferred from homology"/>
<dbReference type="InterPro" id="IPR003770">
    <property type="entry name" value="MLTG-like"/>
</dbReference>
<dbReference type="HOGENOM" id="CLU_025574_2_0_12"/>
<keyword evidence="2 7" id="KW-0812">Transmembrane</keyword>
<keyword evidence="9" id="KW-1185">Reference proteome</keyword>
<dbReference type="GO" id="GO:0008932">
    <property type="term" value="F:lytic endotransglycosylase activity"/>
    <property type="evidence" value="ECO:0007669"/>
    <property type="project" value="UniProtKB-UniRule"/>
</dbReference>
<dbReference type="EMBL" id="ATFF01000006">
    <property type="protein sequence ID" value="EPF30754.1"/>
    <property type="molecule type" value="Genomic_DNA"/>
</dbReference>
<evidence type="ECO:0000256" key="4">
    <source>
        <dbReference type="ARBA" id="ARBA00023136"/>
    </source>
</evidence>
<keyword evidence="3 7" id="KW-1133">Transmembrane helix</keyword>
<evidence type="ECO:0000256" key="2">
    <source>
        <dbReference type="ARBA" id="ARBA00022692"/>
    </source>
</evidence>
<dbReference type="NCBIfam" id="TIGR00247">
    <property type="entry name" value="endolytic transglycosylase MltG"/>
    <property type="match status" value="1"/>
</dbReference>
<keyword evidence="4 7" id="KW-0472">Membrane</keyword>
<comment type="similarity">
    <text evidence="7">Belongs to the transglycosylase MltG family.</text>
</comment>
<evidence type="ECO:0000313" key="9">
    <source>
        <dbReference type="Proteomes" id="UP000014541"/>
    </source>
</evidence>
<dbReference type="AlphaFoldDB" id="S3L1U3"/>
<dbReference type="CDD" id="cd08010">
    <property type="entry name" value="MltG_like"/>
    <property type="match status" value="1"/>
</dbReference>
<accession>S3L1U3</accession>